<dbReference type="EnsemblBacteria" id="ABF41650">
    <property type="protein sequence ID" value="ABF41650"/>
    <property type="gene ID" value="Acid345_2649"/>
</dbReference>
<protein>
    <submittedName>
        <fullName evidence="1">Haloacid dehalogenase-like hydrolase</fullName>
    </submittedName>
</protein>
<name>Q1INA0_KORVE</name>
<keyword evidence="1" id="KW-0378">Hydrolase</keyword>
<dbReference type="HOGENOM" id="CLU_052657_1_1_0"/>
<dbReference type="Proteomes" id="UP000002432">
    <property type="component" value="Chromosome"/>
</dbReference>
<gene>
    <name evidence="1" type="ordered locus">Acid345_2649</name>
</gene>
<dbReference type="STRING" id="204669.Acid345_2649"/>
<organism evidence="1 2">
    <name type="scientific">Koribacter versatilis (strain Ellin345)</name>
    <dbReference type="NCBI Taxonomy" id="204669"/>
    <lineage>
        <taxon>Bacteria</taxon>
        <taxon>Pseudomonadati</taxon>
        <taxon>Acidobacteriota</taxon>
        <taxon>Terriglobia</taxon>
        <taxon>Terriglobales</taxon>
        <taxon>Candidatus Korobacteraceae</taxon>
        <taxon>Candidatus Korobacter</taxon>
    </lineage>
</organism>
<dbReference type="InterPro" id="IPR050582">
    <property type="entry name" value="HAD-like_SerB"/>
</dbReference>
<dbReference type="InterPro" id="IPR036412">
    <property type="entry name" value="HAD-like_sf"/>
</dbReference>
<dbReference type="Pfam" id="PF12710">
    <property type="entry name" value="HAD"/>
    <property type="match status" value="1"/>
</dbReference>
<dbReference type="KEGG" id="aba:Acid345_2649"/>
<dbReference type="Gene3D" id="1.20.1440.100">
    <property type="entry name" value="SG protein - dephosphorylation function"/>
    <property type="match status" value="1"/>
</dbReference>
<sequence length="238" mass="27098">MSTPISEQLSERAEKFVSSVLALDLKLAVFDCDGTLWQHDSGSLFFAWEQKRGLVPQEALDWILPRYAAYKETSAIAEEVMCGDMVTIHHGLDEELLRREAETFWHEQIHGCIFPEMFKLTHALKDRGVDLWAVSSTNNWVVEVGAEYYGIPREHVLAAEVHVENGKATDRLVRVPSGPDKKVAINEVIKRRPDAVFGNSVHDLHMLEIARHPFVIHPNPDLRAIAEERQWPIYEPLG</sequence>
<dbReference type="AlphaFoldDB" id="Q1INA0"/>
<accession>Q1INA0</accession>
<dbReference type="InterPro" id="IPR023214">
    <property type="entry name" value="HAD_sf"/>
</dbReference>
<proteinExistence type="predicted"/>
<dbReference type="PANTHER" id="PTHR43344">
    <property type="entry name" value="PHOSPHOSERINE PHOSPHATASE"/>
    <property type="match status" value="1"/>
</dbReference>
<dbReference type="GO" id="GO:0016787">
    <property type="term" value="F:hydrolase activity"/>
    <property type="evidence" value="ECO:0007669"/>
    <property type="project" value="UniProtKB-KW"/>
</dbReference>
<keyword evidence="2" id="KW-1185">Reference proteome</keyword>
<dbReference type="SUPFAM" id="SSF56784">
    <property type="entry name" value="HAD-like"/>
    <property type="match status" value="1"/>
</dbReference>
<dbReference type="Gene3D" id="3.40.50.1000">
    <property type="entry name" value="HAD superfamily/HAD-like"/>
    <property type="match status" value="1"/>
</dbReference>
<reference evidence="1 2" key="1">
    <citation type="journal article" date="2009" name="Appl. Environ. Microbiol.">
        <title>Three genomes from the phylum Acidobacteria provide insight into the lifestyles of these microorganisms in soils.</title>
        <authorList>
            <person name="Ward N.L."/>
            <person name="Challacombe J.F."/>
            <person name="Janssen P.H."/>
            <person name="Henrissat B."/>
            <person name="Coutinho P.M."/>
            <person name="Wu M."/>
            <person name="Xie G."/>
            <person name="Haft D.H."/>
            <person name="Sait M."/>
            <person name="Badger J."/>
            <person name="Barabote R.D."/>
            <person name="Bradley B."/>
            <person name="Brettin T.S."/>
            <person name="Brinkac L.M."/>
            <person name="Bruce D."/>
            <person name="Creasy T."/>
            <person name="Daugherty S.C."/>
            <person name="Davidsen T.M."/>
            <person name="DeBoy R.T."/>
            <person name="Detter J.C."/>
            <person name="Dodson R.J."/>
            <person name="Durkin A.S."/>
            <person name="Ganapathy A."/>
            <person name="Gwinn-Giglio M."/>
            <person name="Han C.S."/>
            <person name="Khouri H."/>
            <person name="Kiss H."/>
            <person name="Kothari S.P."/>
            <person name="Madupu R."/>
            <person name="Nelson K.E."/>
            <person name="Nelson W.C."/>
            <person name="Paulsen I."/>
            <person name="Penn K."/>
            <person name="Ren Q."/>
            <person name="Rosovitz M.J."/>
            <person name="Selengut J.D."/>
            <person name="Shrivastava S."/>
            <person name="Sullivan S.A."/>
            <person name="Tapia R."/>
            <person name="Thompson L.S."/>
            <person name="Watkins K.L."/>
            <person name="Yang Q."/>
            <person name="Yu C."/>
            <person name="Zafar N."/>
            <person name="Zhou L."/>
            <person name="Kuske C.R."/>
        </authorList>
    </citation>
    <scope>NUCLEOTIDE SEQUENCE [LARGE SCALE GENOMIC DNA]</scope>
    <source>
        <strain evidence="1 2">Ellin345</strain>
    </source>
</reference>
<dbReference type="eggNOG" id="COG0560">
    <property type="taxonomic scope" value="Bacteria"/>
</dbReference>
<dbReference type="RefSeq" id="WP_011523451.1">
    <property type="nucleotide sequence ID" value="NC_008009.1"/>
</dbReference>
<evidence type="ECO:0000313" key="2">
    <source>
        <dbReference type="Proteomes" id="UP000002432"/>
    </source>
</evidence>
<dbReference type="EMBL" id="CP000360">
    <property type="protein sequence ID" value="ABF41650.1"/>
    <property type="molecule type" value="Genomic_DNA"/>
</dbReference>
<evidence type="ECO:0000313" key="1">
    <source>
        <dbReference type="EMBL" id="ABF41650.1"/>
    </source>
</evidence>